<protein>
    <submittedName>
        <fullName evidence="1">HAD family phosphatase</fullName>
    </submittedName>
</protein>
<proteinExistence type="predicted"/>
<dbReference type="GO" id="GO:0000287">
    <property type="term" value="F:magnesium ion binding"/>
    <property type="evidence" value="ECO:0007669"/>
    <property type="project" value="TreeGrafter"/>
</dbReference>
<dbReference type="EMBL" id="CP022388">
    <property type="protein sequence ID" value="ATA91471.1"/>
    <property type="molecule type" value="Genomic_DNA"/>
</dbReference>
<dbReference type="InterPro" id="IPR006379">
    <property type="entry name" value="HAD-SF_hydro_IIB"/>
</dbReference>
<dbReference type="RefSeq" id="WP_013997875.1">
    <property type="nucleotide sequence ID" value="NZ_CP022388.1"/>
</dbReference>
<dbReference type="OMA" id="QVIFQAM"/>
<dbReference type="SUPFAM" id="SSF56784">
    <property type="entry name" value="HAD-like"/>
    <property type="match status" value="1"/>
</dbReference>
<dbReference type="Pfam" id="PF08282">
    <property type="entry name" value="Hydrolase_3"/>
    <property type="match status" value="1"/>
</dbReference>
<reference evidence="2" key="2">
    <citation type="submission" date="2015-01" db="EMBL/GenBank/DDBJ databases">
        <authorList>
            <person name="Xiang T."/>
            <person name="Song Y."/>
            <person name="Huang L."/>
            <person name="Wang B."/>
            <person name="Wu P."/>
        </authorList>
    </citation>
    <scope>NUCLEOTIDE SEQUENCE [LARGE SCALE GENOMIC DNA]</scope>
    <source>
        <strain evidence="2">Cc11</strain>
    </source>
</reference>
<dbReference type="Proteomes" id="UP000039370">
    <property type="component" value="Unassembled WGS sequence"/>
</dbReference>
<gene>
    <name evidence="2" type="ORF">CCAN11_2310036</name>
    <name evidence="1" type="ORF">CGC56_04390</name>
</gene>
<dbReference type="SFLD" id="SFLDS00003">
    <property type="entry name" value="Haloacid_Dehalogenase"/>
    <property type="match status" value="1"/>
</dbReference>
<evidence type="ECO:0000313" key="1">
    <source>
        <dbReference type="EMBL" id="ATA91471.1"/>
    </source>
</evidence>
<dbReference type="CDD" id="cd07516">
    <property type="entry name" value="HAD_Pase"/>
    <property type="match status" value="1"/>
</dbReference>
<evidence type="ECO:0000313" key="4">
    <source>
        <dbReference type="Proteomes" id="UP000243136"/>
    </source>
</evidence>
<dbReference type="PANTHER" id="PTHR10000:SF8">
    <property type="entry name" value="HAD SUPERFAMILY HYDROLASE-LIKE, TYPE 3"/>
    <property type="match status" value="1"/>
</dbReference>
<dbReference type="SFLD" id="SFLDG01140">
    <property type="entry name" value="C2.B:_Phosphomannomutase_and_P"/>
    <property type="match status" value="1"/>
</dbReference>
<dbReference type="EMBL" id="CDOK01000148">
    <property type="protein sequence ID" value="CEN51478.1"/>
    <property type="molecule type" value="Genomic_DNA"/>
</dbReference>
<reference evidence="1" key="3">
    <citation type="journal article" date="2017" name="Genome Announc.">
        <title>Twelve Complete Reference Genomes of Clinical Isolates in the Capnocytophaga Genus.</title>
        <authorList>
            <person name="Villarma A."/>
            <person name="Gulvik C.A."/>
            <person name="Rowe L.A."/>
            <person name="Sheth M."/>
            <person name="Juieng P."/>
            <person name="Nicholson A.C."/>
            <person name="Loparev V.N."/>
            <person name="McQuiston J.R."/>
        </authorList>
    </citation>
    <scope>NUCLEOTIDE SEQUENCE</scope>
    <source>
        <strain evidence="1">H5594</strain>
    </source>
</reference>
<dbReference type="NCBIfam" id="TIGR00099">
    <property type="entry name" value="Cof-subfamily"/>
    <property type="match status" value="1"/>
</dbReference>
<organism evidence="2 3">
    <name type="scientific">Capnocytophaga canimorsus</name>
    <dbReference type="NCBI Taxonomy" id="28188"/>
    <lineage>
        <taxon>Bacteria</taxon>
        <taxon>Pseudomonadati</taxon>
        <taxon>Bacteroidota</taxon>
        <taxon>Flavobacteriia</taxon>
        <taxon>Flavobacteriales</taxon>
        <taxon>Flavobacteriaceae</taxon>
        <taxon>Capnocytophaga</taxon>
    </lineage>
</organism>
<dbReference type="NCBIfam" id="TIGR01484">
    <property type="entry name" value="HAD-SF-IIB"/>
    <property type="match status" value="1"/>
</dbReference>
<name>A0A0B7INB5_9FLAO</name>
<evidence type="ECO:0000313" key="2">
    <source>
        <dbReference type="EMBL" id="CEN51478.1"/>
    </source>
</evidence>
<dbReference type="PROSITE" id="PS01228">
    <property type="entry name" value="COF_1"/>
    <property type="match status" value="1"/>
</dbReference>
<reference evidence="3" key="1">
    <citation type="submission" date="2015-01" db="EMBL/GenBank/DDBJ databases">
        <authorList>
            <person name="MANFREDI Pablo"/>
        </authorList>
    </citation>
    <scope>NUCLEOTIDE SEQUENCE [LARGE SCALE GENOMIC DNA]</scope>
    <source>
        <strain evidence="3">Cc11</strain>
    </source>
</reference>
<dbReference type="GO" id="GO:0005829">
    <property type="term" value="C:cytosol"/>
    <property type="evidence" value="ECO:0007669"/>
    <property type="project" value="TreeGrafter"/>
</dbReference>
<dbReference type="Gene3D" id="3.30.1240.10">
    <property type="match status" value="1"/>
</dbReference>
<dbReference type="InterPro" id="IPR000150">
    <property type="entry name" value="Cof"/>
</dbReference>
<sequence>MKLPKIIFSDIDGTLLNSDRDLSEKTIEQVKRVGQKIPFLLVSARMPKQMTHLQKKLSIENSPKICYNGALVLSGNNEVIRSVEIPNHFTRKLVEFNQSLSQKIHISLFHNDQWFVENYDQWAAREENNTQTQPQIRSNEQTLAQWESENIGAHKIMCMGEANLIDVVFNYMQEHFGKDLHLYRSKDTYIEISNMAVSKLTGIQQLMACEFPKLRLEDVMTFGDNYNDVEMTKAVGFGVAVANARPEVIAVANAITDHHKENGVANFLEKMTI</sequence>
<dbReference type="GO" id="GO:0016791">
    <property type="term" value="F:phosphatase activity"/>
    <property type="evidence" value="ECO:0007669"/>
    <property type="project" value="TreeGrafter"/>
</dbReference>
<dbReference type="InterPro" id="IPR036412">
    <property type="entry name" value="HAD-like_sf"/>
</dbReference>
<dbReference type="AlphaFoldDB" id="A0A0B7INB5"/>
<accession>A0A0B7INB5</accession>
<evidence type="ECO:0000313" key="3">
    <source>
        <dbReference type="Proteomes" id="UP000039370"/>
    </source>
</evidence>
<dbReference type="Gene3D" id="3.40.50.1000">
    <property type="entry name" value="HAD superfamily/HAD-like"/>
    <property type="match status" value="1"/>
</dbReference>
<reference evidence="4" key="4">
    <citation type="submission" date="2017-06" db="EMBL/GenBank/DDBJ databases">
        <title>Capnocytophaga spp. assemblies.</title>
        <authorList>
            <person name="Gulvik C.A."/>
        </authorList>
    </citation>
    <scope>NUCLEOTIDE SEQUENCE [LARGE SCALE GENOMIC DNA]</scope>
    <source>
        <strain evidence="4">H5594</strain>
    </source>
</reference>
<dbReference type="InterPro" id="IPR023214">
    <property type="entry name" value="HAD_sf"/>
</dbReference>
<dbReference type="Proteomes" id="UP000243136">
    <property type="component" value="Chromosome"/>
</dbReference>
<dbReference type="PANTHER" id="PTHR10000">
    <property type="entry name" value="PHOSPHOSERINE PHOSPHATASE"/>
    <property type="match status" value="1"/>
</dbReference>